<dbReference type="PANTHER" id="PTHR36974:SF1">
    <property type="entry name" value="DOXX FAMILY MEMBRANE PROTEIN"/>
    <property type="match status" value="1"/>
</dbReference>
<keyword evidence="3" id="KW-1185">Reference proteome</keyword>
<evidence type="ECO:0000256" key="1">
    <source>
        <dbReference type="SAM" id="Phobius"/>
    </source>
</evidence>
<keyword evidence="1" id="KW-1133">Transmembrane helix</keyword>
<protein>
    <recommendedName>
        <fullName evidence="4">DoxX family membrane protein</fullName>
    </recommendedName>
</protein>
<dbReference type="PANTHER" id="PTHR36974">
    <property type="entry name" value="MEMBRANE PROTEIN-RELATED"/>
    <property type="match status" value="1"/>
</dbReference>
<dbReference type="EMBL" id="JBHSAW010000010">
    <property type="protein sequence ID" value="MFC4096829.1"/>
    <property type="molecule type" value="Genomic_DNA"/>
</dbReference>
<comment type="caution">
    <text evidence="2">The sequence shown here is derived from an EMBL/GenBank/DDBJ whole genome shotgun (WGS) entry which is preliminary data.</text>
</comment>
<dbReference type="RefSeq" id="WP_192461569.1">
    <property type="nucleotide sequence ID" value="NZ_JACYFJ010000002.1"/>
</dbReference>
<dbReference type="Proteomes" id="UP001595814">
    <property type="component" value="Unassembled WGS sequence"/>
</dbReference>
<accession>A0ABV8JVK4</accession>
<evidence type="ECO:0000313" key="3">
    <source>
        <dbReference type="Proteomes" id="UP001595814"/>
    </source>
</evidence>
<feature type="transmembrane region" description="Helical" evidence="1">
    <location>
        <begin position="61"/>
        <end position="84"/>
    </location>
</feature>
<gene>
    <name evidence="2" type="ORF">ACFOUT_13150</name>
</gene>
<proteinExistence type="predicted"/>
<keyword evidence="1" id="KW-0812">Transmembrane</keyword>
<evidence type="ECO:0000313" key="2">
    <source>
        <dbReference type="EMBL" id="MFC4096829.1"/>
    </source>
</evidence>
<name>A0ABV8JVK4_9FLAO</name>
<feature type="transmembrane region" description="Helical" evidence="1">
    <location>
        <begin position="33"/>
        <end position="49"/>
    </location>
</feature>
<feature type="transmembrane region" description="Helical" evidence="1">
    <location>
        <begin position="128"/>
        <end position="145"/>
    </location>
</feature>
<evidence type="ECO:0008006" key="4">
    <source>
        <dbReference type="Google" id="ProtNLM"/>
    </source>
</evidence>
<keyword evidence="1" id="KW-0472">Membrane</keyword>
<feature type="transmembrane region" description="Helical" evidence="1">
    <location>
        <begin position="90"/>
        <end position="107"/>
    </location>
</feature>
<organism evidence="2 3">
    <name type="scientific">Euzebyella saccharophila</name>
    <dbReference type="NCBI Taxonomy" id="679664"/>
    <lineage>
        <taxon>Bacteria</taxon>
        <taxon>Pseudomonadati</taxon>
        <taxon>Bacteroidota</taxon>
        <taxon>Flavobacteriia</taxon>
        <taxon>Flavobacteriales</taxon>
        <taxon>Flavobacteriaceae</taxon>
        <taxon>Euzebyella</taxon>
    </lineage>
</organism>
<reference evidence="3" key="1">
    <citation type="journal article" date="2019" name="Int. J. Syst. Evol. Microbiol.">
        <title>The Global Catalogue of Microorganisms (GCM) 10K type strain sequencing project: providing services to taxonomists for standard genome sequencing and annotation.</title>
        <authorList>
            <consortium name="The Broad Institute Genomics Platform"/>
            <consortium name="The Broad Institute Genome Sequencing Center for Infectious Disease"/>
            <person name="Wu L."/>
            <person name="Ma J."/>
        </authorList>
    </citation>
    <scope>NUCLEOTIDE SEQUENCE [LARGE SCALE GENOMIC DNA]</scope>
    <source>
        <strain evidence="3">CECT 7477</strain>
    </source>
</reference>
<sequence length="156" mass="17729">MKPLIVLLSVFIITVLILKMIHGTDNFPLAGRIAMSVMLIFTAIGHHVYTKGMVMMIPNPIPYKVELIYLTAGLQILAAVTLIIPRFTVITGWLLIAFFLLLFPANIKAAFEHINYETAQYDGKGPEYLWIRIPLQILFIIWVYICAIKPFSIRIP</sequence>